<evidence type="ECO:0000256" key="1">
    <source>
        <dbReference type="SAM" id="Phobius"/>
    </source>
</evidence>
<dbReference type="InterPro" id="IPR025007">
    <property type="entry name" value="DUF3899"/>
</dbReference>
<keyword evidence="1" id="KW-1133">Transmembrane helix</keyword>
<feature type="transmembrane region" description="Helical" evidence="1">
    <location>
        <begin position="22"/>
        <end position="44"/>
    </location>
</feature>
<protein>
    <recommendedName>
        <fullName evidence="2">DUF3899 domain-containing protein</fullName>
    </recommendedName>
</protein>
<sequence>MGLIVALVMRILKQPLMVIGNLLFMIGLALLVLGMIGILAKGHLFTGWRRRRRKGDPVTKEEREKKIDVRHVATVKNSPIVVNGFARYGLISGGVYVVIGIILTLL</sequence>
<evidence type="ECO:0000259" key="2">
    <source>
        <dbReference type="Pfam" id="PF13038"/>
    </source>
</evidence>
<organism evidence="3 4">
    <name type="scientific">Levilactobacillus paucivorans</name>
    <dbReference type="NCBI Taxonomy" id="616990"/>
    <lineage>
        <taxon>Bacteria</taxon>
        <taxon>Bacillati</taxon>
        <taxon>Bacillota</taxon>
        <taxon>Bacilli</taxon>
        <taxon>Lactobacillales</taxon>
        <taxon>Lactobacillaceae</taxon>
        <taxon>Levilactobacillus</taxon>
    </lineage>
</organism>
<gene>
    <name evidence="3" type="ORF">IV54_GL000302</name>
</gene>
<evidence type="ECO:0000313" key="4">
    <source>
        <dbReference type="Proteomes" id="UP000051906"/>
    </source>
</evidence>
<name>A0A0R2LNW2_9LACO</name>
<dbReference type="EMBL" id="JQCA01000098">
    <property type="protein sequence ID" value="KRO03396.1"/>
    <property type="molecule type" value="Genomic_DNA"/>
</dbReference>
<dbReference type="STRING" id="616990.IV54_GL000302"/>
<dbReference type="Pfam" id="PF13038">
    <property type="entry name" value="DUF3899"/>
    <property type="match status" value="1"/>
</dbReference>
<accession>A0A0R2LNW2</accession>
<keyword evidence="4" id="KW-1185">Reference proteome</keyword>
<dbReference type="Proteomes" id="UP000051906">
    <property type="component" value="Unassembled WGS sequence"/>
</dbReference>
<comment type="caution">
    <text evidence="3">The sequence shown here is derived from an EMBL/GenBank/DDBJ whole genome shotgun (WGS) entry which is preliminary data.</text>
</comment>
<feature type="transmembrane region" description="Helical" evidence="1">
    <location>
        <begin position="85"/>
        <end position="105"/>
    </location>
</feature>
<keyword evidence="1" id="KW-0812">Transmembrane</keyword>
<reference evidence="3 4" key="1">
    <citation type="journal article" date="2015" name="Genome Announc.">
        <title>Expanding the biotechnology potential of lactobacilli through comparative genomics of 213 strains and associated genera.</title>
        <authorList>
            <person name="Sun Z."/>
            <person name="Harris H.M."/>
            <person name="McCann A."/>
            <person name="Guo C."/>
            <person name="Argimon S."/>
            <person name="Zhang W."/>
            <person name="Yang X."/>
            <person name="Jeffery I.B."/>
            <person name="Cooney J.C."/>
            <person name="Kagawa T.F."/>
            <person name="Liu W."/>
            <person name="Song Y."/>
            <person name="Salvetti E."/>
            <person name="Wrobel A."/>
            <person name="Rasinkangas P."/>
            <person name="Parkhill J."/>
            <person name="Rea M.C."/>
            <person name="O'Sullivan O."/>
            <person name="Ritari J."/>
            <person name="Douillard F.P."/>
            <person name="Paul Ross R."/>
            <person name="Yang R."/>
            <person name="Briner A.E."/>
            <person name="Felis G.E."/>
            <person name="de Vos W.M."/>
            <person name="Barrangou R."/>
            <person name="Klaenhammer T.R."/>
            <person name="Caufield P.W."/>
            <person name="Cui Y."/>
            <person name="Zhang H."/>
            <person name="O'Toole P.W."/>
        </authorList>
    </citation>
    <scope>NUCLEOTIDE SEQUENCE [LARGE SCALE GENOMIC DNA]</scope>
    <source>
        <strain evidence="3 4">DSM 22467</strain>
    </source>
</reference>
<feature type="domain" description="DUF3899" evidence="2">
    <location>
        <begin position="20"/>
        <end position="105"/>
    </location>
</feature>
<dbReference type="PATRIC" id="fig|616990.3.peg.325"/>
<dbReference type="AlphaFoldDB" id="A0A0R2LNW2"/>
<proteinExistence type="predicted"/>
<keyword evidence="1" id="KW-0472">Membrane</keyword>
<evidence type="ECO:0000313" key="3">
    <source>
        <dbReference type="EMBL" id="KRO03396.1"/>
    </source>
</evidence>